<gene>
    <name evidence="8" type="ORF">HNQ52_000142</name>
</gene>
<evidence type="ECO:0000313" key="8">
    <source>
        <dbReference type="EMBL" id="MBB5206626.1"/>
    </source>
</evidence>
<dbReference type="PRINTS" id="PR00090">
    <property type="entry name" value="RNGDIOXGNASE"/>
</dbReference>
<evidence type="ECO:0000256" key="1">
    <source>
        <dbReference type="ARBA" id="ARBA00001962"/>
    </source>
</evidence>
<reference evidence="8 9" key="1">
    <citation type="submission" date="2020-08" db="EMBL/GenBank/DDBJ databases">
        <title>Genomic Encyclopedia of Type Strains, Phase IV (KMG-IV): sequencing the most valuable type-strain genomes for metagenomic binning, comparative biology and taxonomic classification.</title>
        <authorList>
            <person name="Goeker M."/>
        </authorList>
    </citation>
    <scope>NUCLEOTIDE SEQUENCE [LARGE SCALE GENOMIC DNA]</scope>
    <source>
        <strain evidence="8 9">DSM 24163</strain>
    </source>
</reference>
<keyword evidence="2" id="KW-0001">2Fe-2S</keyword>
<evidence type="ECO:0000256" key="6">
    <source>
        <dbReference type="ARBA" id="ARBA00023014"/>
    </source>
</evidence>
<comment type="caution">
    <text evidence="8">The sequence shown here is derived from an EMBL/GenBank/DDBJ whole genome shotgun (WGS) entry which is preliminary data.</text>
</comment>
<name>A0A7W8D4P1_9GAMM</name>
<dbReference type="SUPFAM" id="SSF55961">
    <property type="entry name" value="Bet v1-like"/>
    <property type="match status" value="1"/>
</dbReference>
<dbReference type="Gene3D" id="3.90.380.10">
    <property type="entry name" value="Naphthalene 1,2-dioxygenase Alpha Subunit, Chain A, domain 1"/>
    <property type="match status" value="2"/>
</dbReference>
<dbReference type="GO" id="GO:0019133">
    <property type="term" value="F:choline monooxygenase activity"/>
    <property type="evidence" value="ECO:0007669"/>
    <property type="project" value="UniProtKB-EC"/>
</dbReference>
<keyword evidence="5" id="KW-0408">Iron</keyword>
<evidence type="ECO:0000256" key="4">
    <source>
        <dbReference type="ARBA" id="ARBA00023002"/>
    </source>
</evidence>
<keyword evidence="4 8" id="KW-0560">Oxidoreductase</keyword>
<dbReference type="Pfam" id="PF00355">
    <property type="entry name" value="Rieske"/>
    <property type="match status" value="1"/>
</dbReference>
<dbReference type="RefSeq" id="WP_183958779.1">
    <property type="nucleotide sequence ID" value="NZ_JACHHP010000001.1"/>
</dbReference>
<evidence type="ECO:0000259" key="7">
    <source>
        <dbReference type="PROSITE" id="PS51296"/>
    </source>
</evidence>
<comment type="cofactor">
    <cofactor evidence="1">
        <name>Fe cation</name>
        <dbReference type="ChEBI" id="CHEBI:24875"/>
    </cofactor>
</comment>
<keyword evidence="3" id="KW-0479">Metal-binding</keyword>
<dbReference type="GO" id="GO:0005506">
    <property type="term" value="F:iron ion binding"/>
    <property type="evidence" value="ECO:0007669"/>
    <property type="project" value="InterPro"/>
</dbReference>
<keyword evidence="8" id="KW-0503">Monooxygenase</keyword>
<dbReference type="Gene3D" id="2.102.10.10">
    <property type="entry name" value="Rieske [2Fe-2S] iron-sulphur domain"/>
    <property type="match status" value="1"/>
</dbReference>
<dbReference type="InterPro" id="IPR015879">
    <property type="entry name" value="Ring_hydroxy_dOase_asu_C_dom"/>
</dbReference>
<keyword evidence="9" id="KW-1185">Reference proteome</keyword>
<dbReference type="AlphaFoldDB" id="A0A7W8D4P1"/>
<evidence type="ECO:0000313" key="9">
    <source>
        <dbReference type="Proteomes" id="UP000521199"/>
    </source>
</evidence>
<dbReference type="Proteomes" id="UP000521199">
    <property type="component" value="Unassembled WGS sequence"/>
</dbReference>
<accession>A0A7W8D4P1</accession>
<dbReference type="SUPFAM" id="SSF50022">
    <property type="entry name" value="ISP domain"/>
    <property type="match status" value="1"/>
</dbReference>
<dbReference type="EMBL" id="JACHHP010000001">
    <property type="protein sequence ID" value="MBB5206626.1"/>
    <property type="molecule type" value="Genomic_DNA"/>
</dbReference>
<dbReference type="InterPro" id="IPR036922">
    <property type="entry name" value="Rieske_2Fe-2S_sf"/>
</dbReference>
<sequence length="364" mass="40440">MSVLPDPATLAPQTLERATALAAPFYTAPEALAFEQAELFSRSWQLVAHVSQVAASGDHVVTDIAGVPLLVVRGDDGELRALHNVCRHRAGPLAECDGRGARSLRCRYHGWTYGLDGRLRSATEMGGAADFDPAVVRLPSVPLVVWRGLVFVSLDPVEDFATLIAQVDARLGERGFEHYAFDRRVPYEAQCNWKVYIDNYLEGYHLPHVHPGLNRLLDYRSYVVETGARHSLQYSPLADSGGIYTAGEALYVFLWPNTMLNILPGRLQTNRVVPLGIDRCRIDFDYSYAGDAGDDIQARTRDREFSDEVQHEDGAICAAVQRGLASGGYVPGRLNPKRENAVFHFHELLRSVWRERGAGVRLTR</sequence>
<evidence type="ECO:0000256" key="2">
    <source>
        <dbReference type="ARBA" id="ARBA00022714"/>
    </source>
</evidence>
<evidence type="ECO:0000256" key="5">
    <source>
        <dbReference type="ARBA" id="ARBA00023004"/>
    </source>
</evidence>
<organism evidence="8 9">
    <name type="scientific">Chiayiivirga flava</name>
    <dbReference type="NCBI Taxonomy" id="659595"/>
    <lineage>
        <taxon>Bacteria</taxon>
        <taxon>Pseudomonadati</taxon>
        <taxon>Pseudomonadota</taxon>
        <taxon>Gammaproteobacteria</taxon>
        <taxon>Lysobacterales</taxon>
        <taxon>Lysobacteraceae</taxon>
        <taxon>Chiayiivirga</taxon>
    </lineage>
</organism>
<dbReference type="InterPro" id="IPR001663">
    <property type="entry name" value="Rng_hydr_dOase-A"/>
</dbReference>
<dbReference type="Pfam" id="PF00848">
    <property type="entry name" value="Ring_hydroxyl_A"/>
    <property type="match status" value="1"/>
</dbReference>
<dbReference type="GO" id="GO:0051537">
    <property type="term" value="F:2 iron, 2 sulfur cluster binding"/>
    <property type="evidence" value="ECO:0007669"/>
    <property type="project" value="UniProtKB-KW"/>
</dbReference>
<dbReference type="PANTHER" id="PTHR43756:SF5">
    <property type="entry name" value="CHOLINE MONOOXYGENASE, CHLOROPLASTIC"/>
    <property type="match status" value="1"/>
</dbReference>
<dbReference type="PANTHER" id="PTHR43756">
    <property type="entry name" value="CHOLINE MONOOXYGENASE, CHLOROPLASTIC"/>
    <property type="match status" value="1"/>
</dbReference>
<feature type="domain" description="Rieske" evidence="7">
    <location>
        <begin position="44"/>
        <end position="152"/>
    </location>
</feature>
<proteinExistence type="predicted"/>
<keyword evidence="6" id="KW-0411">Iron-sulfur</keyword>
<dbReference type="InterPro" id="IPR017941">
    <property type="entry name" value="Rieske_2Fe-2S"/>
</dbReference>
<protein>
    <submittedName>
        <fullName evidence="8">Choline monooxygenase</fullName>
        <ecNumber evidence="8">1.14.15.7</ecNumber>
    </submittedName>
</protein>
<dbReference type="EC" id="1.14.15.7" evidence="8"/>
<dbReference type="PROSITE" id="PS51296">
    <property type="entry name" value="RIESKE"/>
    <property type="match status" value="1"/>
</dbReference>
<evidence type="ECO:0000256" key="3">
    <source>
        <dbReference type="ARBA" id="ARBA00022723"/>
    </source>
</evidence>
<dbReference type="CDD" id="cd03469">
    <property type="entry name" value="Rieske_RO_Alpha_N"/>
    <property type="match status" value="1"/>
</dbReference>